<dbReference type="InterPro" id="IPR002083">
    <property type="entry name" value="MATH/TRAF_dom"/>
</dbReference>
<protein>
    <recommendedName>
        <fullName evidence="2">MATH domain-containing protein</fullName>
    </recommendedName>
</protein>
<evidence type="ECO:0000313" key="3">
    <source>
        <dbReference type="EMBL" id="CAA0301629.1"/>
    </source>
</evidence>
<dbReference type="Pfam" id="PF22486">
    <property type="entry name" value="MATH_2"/>
    <property type="match status" value="2"/>
</dbReference>
<organism evidence="3 4">
    <name type="scientific">Arabidopsis thaliana</name>
    <name type="common">Mouse-ear cress</name>
    <dbReference type="NCBI Taxonomy" id="3702"/>
    <lineage>
        <taxon>Eukaryota</taxon>
        <taxon>Viridiplantae</taxon>
        <taxon>Streptophyta</taxon>
        <taxon>Embryophyta</taxon>
        <taxon>Tracheophyta</taxon>
        <taxon>Spermatophyta</taxon>
        <taxon>Magnoliopsida</taxon>
        <taxon>eudicotyledons</taxon>
        <taxon>Gunneridae</taxon>
        <taxon>Pentapetalae</taxon>
        <taxon>rosids</taxon>
        <taxon>malvids</taxon>
        <taxon>Brassicales</taxon>
        <taxon>Brassicaceae</taxon>
        <taxon>Camelineae</taxon>
        <taxon>Arabidopsis</taxon>
    </lineage>
</organism>
<dbReference type="OrthoDB" id="1883087at2759"/>
<proteinExistence type="predicted"/>
<dbReference type="Proteomes" id="UP000434276">
    <property type="component" value="Unassembled WGS sequence"/>
</dbReference>
<dbReference type="AlphaFoldDB" id="A0A5S9WN52"/>
<accession>A0A5S9WN52</accession>
<dbReference type="ExpressionAtlas" id="A0A5S9WN52">
    <property type="expression patterns" value="baseline and differential"/>
</dbReference>
<dbReference type="CDD" id="cd00121">
    <property type="entry name" value="MATH"/>
    <property type="match status" value="2"/>
</dbReference>
<dbReference type="Gene3D" id="2.60.210.10">
    <property type="entry name" value="Apoptosis, Tumor Necrosis Factor Receptor Associated Protein 2, Chain A"/>
    <property type="match status" value="2"/>
</dbReference>
<dbReference type="EMBL" id="CACSHJ010000087">
    <property type="protein sequence ID" value="CAA0301629.1"/>
    <property type="molecule type" value="Genomic_DNA"/>
</dbReference>
<dbReference type="PANTHER" id="PTHR46162">
    <property type="entry name" value="TRAF-LIKE FAMILY PROTEIN"/>
    <property type="match status" value="1"/>
</dbReference>
<dbReference type="PROSITE" id="PS50144">
    <property type="entry name" value="MATH"/>
    <property type="match status" value="2"/>
</dbReference>
<gene>
    <name evidence="3" type="ORF">C24_LOCUS4772</name>
</gene>
<feature type="domain" description="MATH" evidence="2">
    <location>
        <begin position="251"/>
        <end position="373"/>
    </location>
</feature>
<sequence>MYSEEKKSRNYGSIFVYCFFCFVLIVEVARFAKPYINLQNLIETEAVVEEGFMAVGNSGNLPCGSSKPSSASVRAHDEQKLSQAVTTDTRTRPPNSYCVKFQSFVTMAKQVKENGGKYESRPFSVGGYNWTLLIYPVIYIPTDSGGYVSIYVRIDNSSLITNPKDVYAEITFLAYKSSTDKYQISQETEAQRFHLFKQQWGLLQFLPIYYFENPAYGYFFEGESVVFGVDINIVKPFENWEVFSNEQNIRDPIFEWRLTKFSTRFLDSYTSDSFSSGGRNWALKVYPNGVGNATGNSLSLYLLSDQSNDKGYVEAKLRVIDQIQSNNFEKKVAAWPNATENGWGFDRFLSFADIKNTSKGFLVNDTLKLEVQILSFSKTDYYSHQSSLNVLTGDST</sequence>
<reference evidence="3 4" key="1">
    <citation type="submission" date="2019-12" db="EMBL/GenBank/DDBJ databases">
        <authorList>
            <person name="Jiao W.-B."/>
            <person name="Schneeberger K."/>
        </authorList>
    </citation>
    <scope>NUCLEOTIDE SEQUENCE [LARGE SCALE GENOMIC DNA]</scope>
    <source>
        <strain evidence="4">cv. C24</strain>
    </source>
</reference>
<dbReference type="FunFam" id="2.60.210.10:FF:000013">
    <property type="entry name" value="TRAF-like family protein"/>
    <property type="match status" value="1"/>
</dbReference>
<dbReference type="PANTHER" id="PTHR46162:SF58">
    <property type="entry name" value="TRAF-LIKE FAMILY PROTEIN"/>
    <property type="match status" value="1"/>
</dbReference>
<keyword evidence="1" id="KW-0812">Transmembrane</keyword>
<name>A0A5S9WN52_ARATH</name>
<dbReference type="SMART" id="SM00061">
    <property type="entry name" value="MATH"/>
    <property type="match status" value="2"/>
</dbReference>
<dbReference type="InterPro" id="IPR008974">
    <property type="entry name" value="TRAF-like"/>
</dbReference>
<dbReference type="SUPFAM" id="SSF49599">
    <property type="entry name" value="TRAF domain-like"/>
    <property type="match status" value="2"/>
</dbReference>
<evidence type="ECO:0000256" key="1">
    <source>
        <dbReference type="SAM" id="Phobius"/>
    </source>
</evidence>
<keyword evidence="1" id="KW-0472">Membrane</keyword>
<evidence type="ECO:0000313" key="4">
    <source>
        <dbReference type="Proteomes" id="UP000434276"/>
    </source>
</evidence>
<keyword evidence="1" id="KW-1133">Transmembrane helix</keyword>
<feature type="transmembrane region" description="Helical" evidence="1">
    <location>
        <begin position="12"/>
        <end position="32"/>
    </location>
</feature>
<evidence type="ECO:0000259" key="2">
    <source>
        <dbReference type="PROSITE" id="PS50144"/>
    </source>
</evidence>
<feature type="domain" description="MATH" evidence="2">
    <location>
        <begin position="94"/>
        <end position="231"/>
    </location>
</feature>